<dbReference type="InterPro" id="IPR000305">
    <property type="entry name" value="GIY-YIG_endonuc"/>
</dbReference>
<evidence type="ECO:0000313" key="2">
    <source>
        <dbReference type="EMBL" id="PPK77521.1"/>
    </source>
</evidence>
<dbReference type="RefSeq" id="WP_104439289.1">
    <property type="nucleotide sequence ID" value="NZ_PTJA01000016.1"/>
</dbReference>
<dbReference type="Gene3D" id="3.40.1440.10">
    <property type="entry name" value="GIY-YIG endonuclease"/>
    <property type="match status" value="1"/>
</dbReference>
<comment type="caution">
    <text evidence="2">The sequence shown here is derived from an EMBL/GenBank/DDBJ whole genome shotgun (WGS) entry which is preliminary data.</text>
</comment>
<dbReference type="SUPFAM" id="SSF82771">
    <property type="entry name" value="GIY-YIG endonuclease"/>
    <property type="match status" value="1"/>
</dbReference>
<sequence>MIMLQELSLSEFYNVGDYHDLDKYSSGLYFFYNDDNELMYVGNSEHLLSRVRGHITGNEHTGDVKHNFKKYRFAILEDAVDRDIYETWYINLWKPALNTAKVFTYYTQRFERQYNPAYVKRKEEQEKEMYELKCRAIENNLYLI</sequence>
<name>A0A2S6HJF9_9FIRM</name>
<keyword evidence="3" id="KW-1185">Reference proteome</keyword>
<reference evidence="2 3" key="1">
    <citation type="submission" date="2018-02" db="EMBL/GenBank/DDBJ databases">
        <title>Genomic Encyclopedia of Archaeal and Bacterial Type Strains, Phase II (KMG-II): from individual species to whole genera.</title>
        <authorList>
            <person name="Goeker M."/>
        </authorList>
    </citation>
    <scope>NUCLEOTIDE SEQUENCE [LARGE SCALE GENOMIC DNA]</scope>
    <source>
        <strain evidence="2 3">DSM 3808</strain>
    </source>
</reference>
<evidence type="ECO:0000313" key="3">
    <source>
        <dbReference type="Proteomes" id="UP000237749"/>
    </source>
</evidence>
<gene>
    <name evidence="2" type="ORF">BXY41_11660</name>
</gene>
<dbReference type="Pfam" id="PF01541">
    <property type="entry name" value="GIY-YIG"/>
    <property type="match status" value="1"/>
</dbReference>
<organism evidence="2 3">
    <name type="scientific">Lacrimispora xylanisolvens</name>
    <dbReference type="NCBI Taxonomy" id="384636"/>
    <lineage>
        <taxon>Bacteria</taxon>
        <taxon>Bacillati</taxon>
        <taxon>Bacillota</taxon>
        <taxon>Clostridia</taxon>
        <taxon>Lachnospirales</taxon>
        <taxon>Lachnospiraceae</taxon>
        <taxon>Lacrimispora</taxon>
    </lineage>
</organism>
<dbReference type="EMBL" id="PTJA01000016">
    <property type="protein sequence ID" value="PPK77521.1"/>
    <property type="molecule type" value="Genomic_DNA"/>
</dbReference>
<evidence type="ECO:0000259" key="1">
    <source>
        <dbReference type="PROSITE" id="PS50164"/>
    </source>
</evidence>
<dbReference type="PROSITE" id="PS50164">
    <property type="entry name" value="GIY_YIG"/>
    <property type="match status" value="1"/>
</dbReference>
<dbReference type="AlphaFoldDB" id="A0A2S6HJF9"/>
<protein>
    <submittedName>
        <fullName evidence="2">GIY-YIG catalytic domain-containing protein</fullName>
    </submittedName>
</protein>
<dbReference type="SMART" id="SM00465">
    <property type="entry name" value="GIYc"/>
    <property type="match status" value="1"/>
</dbReference>
<dbReference type="InterPro" id="IPR035901">
    <property type="entry name" value="GIY-YIG_endonuc_sf"/>
</dbReference>
<accession>A0A2S6HJF9</accession>
<proteinExistence type="predicted"/>
<feature type="domain" description="GIY-YIG" evidence="1">
    <location>
        <begin position="24"/>
        <end position="99"/>
    </location>
</feature>
<dbReference type="OrthoDB" id="9803913at2"/>
<dbReference type="Proteomes" id="UP000237749">
    <property type="component" value="Unassembled WGS sequence"/>
</dbReference>